<evidence type="ECO:0000256" key="6">
    <source>
        <dbReference type="SAM" id="MobiDB-lite"/>
    </source>
</evidence>
<protein>
    <submittedName>
        <fullName evidence="8">WRKY transcription factor 28-like</fullName>
    </submittedName>
</protein>
<evidence type="ECO:0000256" key="2">
    <source>
        <dbReference type="ARBA" id="ARBA00023015"/>
    </source>
</evidence>
<sequence>MNGDRERYHHHHDLRHFLFHDELSPLFSQKPAVDVGVANAGDDMHGGFNPEAAALPLLGFNELLQSSMMDYGLLGKGLEVTADSGSSLNTHSGGGGGVLTTVLTPNSSISPSLAEAAGAEGDADQQQKEQQAAEGDEIVLGDKSKTANMIKAKKKGEKRKMEPRYAFMTKSDVENLEDGYRWRKYGQKAVKNSPYPRNYYRCTTQKCLVKKRVERSYEDPKIVVTTYEGKHTHQIPATTIRGRTQVLLSPPPLPAPTSIYHEFMMQQVPHPHIPSSRSSSSQQHIMIPNTMINLPPPLHYYFHDHYD</sequence>
<dbReference type="SMART" id="SM00774">
    <property type="entry name" value="WRKY"/>
    <property type="match status" value="1"/>
</dbReference>
<dbReference type="SUPFAM" id="SSF118290">
    <property type="entry name" value="WRKY DNA-binding domain"/>
    <property type="match status" value="1"/>
</dbReference>
<dbReference type="AlphaFoldDB" id="A0AAQ3L2J1"/>
<dbReference type="EMBL" id="CP136897">
    <property type="protein sequence ID" value="WOL17036.1"/>
    <property type="molecule type" value="Genomic_DNA"/>
</dbReference>
<dbReference type="GO" id="GO:0005634">
    <property type="term" value="C:nucleus"/>
    <property type="evidence" value="ECO:0007669"/>
    <property type="project" value="UniProtKB-SubCell"/>
</dbReference>
<dbReference type="GO" id="GO:0043565">
    <property type="term" value="F:sequence-specific DNA binding"/>
    <property type="evidence" value="ECO:0007669"/>
    <property type="project" value="InterPro"/>
</dbReference>
<dbReference type="GO" id="GO:0003700">
    <property type="term" value="F:DNA-binding transcription factor activity"/>
    <property type="evidence" value="ECO:0007669"/>
    <property type="project" value="InterPro"/>
</dbReference>
<dbReference type="PANTHER" id="PTHR31221">
    <property type="entry name" value="WRKY TRANSCRIPTION FACTOR PROTEIN 1-RELATED"/>
    <property type="match status" value="1"/>
</dbReference>
<dbReference type="PROSITE" id="PS50811">
    <property type="entry name" value="WRKY"/>
    <property type="match status" value="1"/>
</dbReference>
<accession>A0AAQ3L2J1</accession>
<dbReference type="PANTHER" id="PTHR31221:SF334">
    <property type="entry name" value="WRKY TRANSCRIPTION FACTOR 57-RELATED"/>
    <property type="match status" value="1"/>
</dbReference>
<evidence type="ECO:0000313" key="9">
    <source>
        <dbReference type="Proteomes" id="UP001327560"/>
    </source>
</evidence>
<keyword evidence="5" id="KW-0539">Nucleus</keyword>
<dbReference type="Pfam" id="PF03106">
    <property type="entry name" value="WRKY"/>
    <property type="match status" value="1"/>
</dbReference>
<dbReference type="Proteomes" id="UP001327560">
    <property type="component" value="Chromosome 8"/>
</dbReference>
<gene>
    <name evidence="8" type="ORF">Cni_G25825</name>
</gene>
<evidence type="ECO:0000313" key="8">
    <source>
        <dbReference type="EMBL" id="WOL17036.1"/>
    </source>
</evidence>
<evidence type="ECO:0000256" key="3">
    <source>
        <dbReference type="ARBA" id="ARBA00023125"/>
    </source>
</evidence>
<name>A0AAQ3L2J1_9LILI</name>
<evidence type="ECO:0000256" key="1">
    <source>
        <dbReference type="ARBA" id="ARBA00004123"/>
    </source>
</evidence>
<dbReference type="InterPro" id="IPR044810">
    <property type="entry name" value="WRKY_plant"/>
</dbReference>
<keyword evidence="3" id="KW-0238">DNA-binding</keyword>
<keyword evidence="4" id="KW-0804">Transcription</keyword>
<dbReference type="InterPro" id="IPR003657">
    <property type="entry name" value="WRKY_dom"/>
</dbReference>
<dbReference type="FunFam" id="2.20.25.80:FF:000003">
    <property type="entry name" value="WRKY transcription factor 57"/>
    <property type="match status" value="1"/>
</dbReference>
<evidence type="ECO:0000256" key="4">
    <source>
        <dbReference type="ARBA" id="ARBA00023163"/>
    </source>
</evidence>
<dbReference type="InterPro" id="IPR036576">
    <property type="entry name" value="WRKY_dom_sf"/>
</dbReference>
<keyword evidence="9" id="KW-1185">Reference proteome</keyword>
<proteinExistence type="predicted"/>
<keyword evidence="2" id="KW-0805">Transcription regulation</keyword>
<comment type="subcellular location">
    <subcellularLocation>
        <location evidence="1">Nucleus</location>
    </subcellularLocation>
</comment>
<evidence type="ECO:0000259" key="7">
    <source>
        <dbReference type="PROSITE" id="PS50811"/>
    </source>
</evidence>
<feature type="region of interest" description="Disordered" evidence="6">
    <location>
        <begin position="112"/>
        <end position="135"/>
    </location>
</feature>
<reference evidence="8 9" key="1">
    <citation type="submission" date="2023-10" db="EMBL/GenBank/DDBJ databases">
        <title>Chromosome-scale genome assembly provides insights into flower coloration mechanisms of Canna indica.</title>
        <authorList>
            <person name="Li C."/>
        </authorList>
    </citation>
    <scope>NUCLEOTIDE SEQUENCE [LARGE SCALE GENOMIC DNA]</scope>
    <source>
        <tissue evidence="8">Flower</tissue>
    </source>
</reference>
<evidence type="ECO:0000256" key="5">
    <source>
        <dbReference type="ARBA" id="ARBA00023242"/>
    </source>
</evidence>
<feature type="domain" description="WRKY" evidence="7">
    <location>
        <begin position="171"/>
        <end position="236"/>
    </location>
</feature>
<organism evidence="8 9">
    <name type="scientific">Canna indica</name>
    <name type="common">Indian-shot</name>
    <dbReference type="NCBI Taxonomy" id="4628"/>
    <lineage>
        <taxon>Eukaryota</taxon>
        <taxon>Viridiplantae</taxon>
        <taxon>Streptophyta</taxon>
        <taxon>Embryophyta</taxon>
        <taxon>Tracheophyta</taxon>
        <taxon>Spermatophyta</taxon>
        <taxon>Magnoliopsida</taxon>
        <taxon>Liliopsida</taxon>
        <taxon>Zingiberales</taxon>
        <taxon>Cannaceae</taxon>
        <taxon>Canna</taxon>
    </lineage>
</organism>
<dbReference type="Gene3D" id="2.20.25.80">
    <property type="entry name" value="WRKY domain"/>
    <property type="match status" value="1"/>
</dbReference>